<comment type="caution">
    <text evidence="12">The sequence shown here is derived from an EMBL/GenBank/DDBJ whole genome shotgun (WGS) entry which is preliminary data.</text>
</comment>
<evidence type="ECO:0000256" key="6">
    <source>
        <dbReference type="ARBA" id="ARBA00022691"/>
    </source>
</evidence>
<sequence>MSRFNSEDYRFGKKSLVYQFKKGELEARLQELEGKKPKERISERVNAASGTGRGRRARQPRIASQVQQQQRPNGYGARRDDDLDEAPRERRSRRDDVPERYRTRRNDNAEEAPRKRGPREDQTSGRYRSKRNDNVDDAPRERRPWKDETPVSVPYTTAASQFLYGTSTVEAALRANRRKAYKLYIYSGANRQNVTQDRAIERLAARSGVPIHHIDEGGLRMMDKMSGGRPHNGYILEASPVPQLPVTGLGVVSDAGSNPGYHVSLGHQSQEEAQINGTDDFISLPPRSHKPFVLLLDQVLDPGNVGAILRTASFLGVSAVAISKKNSASLTPVALKASSGASETITLFSVESPAGFLVQSREAGWKVYAGVPASSRSRRRQHMDTVELEESDPLATEPCILLVGSEGEGLSKVLRDKADCEVSIPGHAAASIVDSLNVSVATSLLCSAFLKGQEKVRLKKIKEEDTLFSVLN</sequence>
<proteinExistence type="inferred from homology"/>
<evidence type="ECO:0000256" key="3">
    <source>
        <dbReference type="ARBA" id="ARBA00022552"/>
    </source>
</evidence>
<evidence type="ECO:0000256" key="4">
    <source>
        <dbReference type="ARBA" id="ARBA00022603"/>
    </source>
</evidence>
<keyword evidence="5" id="KW-0808">Transferase</keyword>
<evidence type="ECO:0000256" key="2">
    <source>
        <dbReference type="ARBA" id="ARBA00007228"/>
    </source>
</evidence>
<dbReference type="GO" id="GO:0005739">
    <property type="term" value="C:mitochondrion"/>
    <property type="evidence" value="ECO:0007669"/>
    <property type="project" value="UniProtKB-SubCell"/>
</dbReference>
<comment type="similarity">
    <text evidence="2">Belongs to the class IV-like SAM-binding methyltransferase superfamily. RNA methyltransferase TrmH family.</text>
</comment>
<dbReference type="CDD" id="cd18105">
    <property type="entry name" value="SpoU-like_MRM1"/>
    <property type="match status" value="1"/>
</dbReference>
<dbReference type="Gene3D" id="3.30.1330.30">
    <property type="match status" value="1"/>
</dbReference>
<evidence type="ECO:0000313" key="13">
    <source>
        <dbReference type="Proteomes" id="UP001174694"/>
    </source>
</evidence>
<dbReference type="Proteomes" id="UP001174694">
    <property type="component" value="Unassembled WGS sequence"/>
</dbReference>
<reference evidence="12" key="1">
    <citation type="submission" date="2022-07" db="EMBL/GenBank/DDBJ databases">
        <title>Fungi with potential for degradation of polypropylene.</title>
        <authorList>
            <person name="Gostincar C."/>
        </authorList>
    </citation>
    <scope>NUCLEOTIDE SEQUENCE</scope>
    <source>
        <strain evidence="12">EXF-13308</strain>
    </source>
</reference>
<evidence type="ECO:0000313" key="12">
    <source>
        <dbReference type="EMBL" id="KAJ9156072.1"/>
    </source>
</evidence>
<dbReference type="Pfam" id="PF00588">
    <property type="entry name" value="SpoU_methylase"/>
    <property type="match status" value="1"/>
</dbReference>
<keyword evidence="6" id="KW-0949">S-adenosyl-L-methionine</keyword>
<keyword evidence="3" id="KW-0698">rRNA processing</keyword>
<dbReference type="FunFam" id="3.30.1330.30:FF:000035">
    <property type="entry name" value="TrmH family RNA methyltransferase"/>
    <property type="match status" value="1"/>
</dbReference>
<dbReference type="AlphaFoldDB" id="A0AA38SCT1"/>
<dbReference type="SUPFAM" id="SSF55315">
    <property type="entry name" value="L30e-like"/>
    <property type="match status" value="1"/>
</dbReference>
<feature type="compositionally biased region" description="Basic and acidic residues" evidence="10">
    <location>
        <begin position="31"/>
        <end position="43"/>
    </location>
</feature>
<evidence type="ECO:0000259" key="11">
    <source>
        <dbReference type="SMART" id="SM00967"/>
    </source>
</evidence>
<keyword evidence="7" id="KW-0809">Transit peptide</keyword>
<evidence type="ECO:0000256" key="10">
    <source>
        <dbReference type="SAM" id="MobiDB-lite"/>
    </source>
</evidence>
<feature type="domain" description="RNA 2-O ribose methyltransferase substrate binding" evidence="11">
    <location>
        <begin position="162"/>
        <end position="244"/>
    </location>
</feature>
<keyword evidence="13" id="KW-1185">Reference proteome</keyword>
<comment type="subcellular location">
    <subcellularLocation>
        <location evidence="1">Mitochondrion</location>
    </subcellularLocation>
</comment>
<feature type="region of interest" description="Disordered" evidence="10">
    <location>
        <begin position="31"/>
        <end position="152"/>
    </location>
</feature>
<dbReference type="InterPro" id="IPR029064">
    <property type="entry name" value="Ribosomal_eL30-like_sf"/>
</dbReference>
<dbReference type="SMART" id="SM00967">
    <property type="entry name" value="SpoU_sub_bind"/>
    <property type="match status" value="1"/>
</dbReference>
<accession>A0AA38SCT1</accession>
<evidence type="ECO:0000256" key="5">
    <source>
        <dbReference type="ARBA" id="ARBA00022679"/>
    </source>
</evidence>
<protein>
    <recommendedName>
        <fullName evidence="9">rRNA methyltransferase 1, mitochondrial</fullName>
    </recommendedName>
</protein>
<evidence type="ECO:0000256" key="1">
    <source>
        <dbReference type="ARBA" id="ARBA00004173"/>
    </source>
</evidence>
<evidence type="ECO:0000256" key="8">
    <source>
        <dbReference type="ARBA" id="ARBA00023128"/>
    </source>
</evidence>
<dbReference type="GO" id="GO:0003723">
    <property type="term" value="F:RNA binding"/>
    <property type="evidence" value="ECO:0007669"/>
    <property type="project" value="InterPro"/>
</dbReference>
<dbReference type="PANTHER" id="PTHR46103">
    <property type="entry name" value="RRNA METHYLTRANSFERASE 1, MITOCHONDRIAL"/>
    <property type="match status" value="1"/>
</dbReference>
<organism evidence="12 13">
    <name type="scientific">Pleurostoma richardsiae</name>
    <dbReference type="NCBI Taxonomy" id="41990"/>
    <lineage>
        <taxon>Eukaryota</taxon>
        <taxon>Fungi</taxon>
        <taxon>Dikarya</taxon>
        <taxon>Ascomycota</taxon>
        <taxon>Pezizomycotina</taxon>
        <taxon>Sordariomycetes</taxon>
        <taxon>Sordariomycetidae</taxon>
        <taxon>Calosphaeriales</taxon>
        <taxon>Pleurostomataceae</taxon>
        <taxon>Pleurostoma</taxon>
    </lineage>
</organism>
<dbReference type="InterPro" id="IPR047261">
    <property type="entry name" value="MRM1_MeTrfase_dom"/>
</dbReference>
<name>A0AA38SCT1_9PEZI</name>
<dbReference type="InterPro" id="IPR001537">
    <property type="entry name" value="SpoU_MeTrfase"/>
</dbReference>
<dbReference type="Gene3D" id="3.40.1280.10">
    <property type="match status" value="1"/>
</dbReference>
<feature type="compositionally biased region" description="Basic and acidic residues" evidence="10">
    <location>
        <begin position="130"/>
        <end position="149"/>
    </location>
</feature>
<gene>
    <name evidence="12" type="ORF">NKR23_g1314</name>
</gene>
<keyword evidence="4" id="KW-0489">Methyltransferase</keyword>
<feature type="compositionally biased region" description="Polar residues" evidence="10">
    <location>
        <begin position="62"/>
        <end position="72"/>
    </location>
</feature>
<evidence type="ECO:0000256" key="7">
    <source>
        <dbReference type="ARBA" id="ARBA00022946"/>
    </source>
</evidence>
<dbReference type="SUPFAM" id="SSF75217">
    <property type="entry name" value="alpha/beta knot"/>
    <property type="match status" value="1"/>
</dbReference>
<dbReference type="EMBL" id="JANBVO010000002">
    <property type="protein sequence ID" value="KAJ9156072.1"/>
    <property type="molecule type" value="Genomic_DNA"/>
</dbReference>
<dbReference type="InterPro" id="IPR047182">
    <property type="entry name" value="MRM1"/>
</dbReference>
<feature type="compositionally biased region" description="Basic and acidic residues" evidence="10">
    <location>
        <begin position="77"/>
        <end position="123"/>
    </location>
</feature>
<dbReference type="Pfam" id="PF08032">
    <property type="entry name" value="SpoU_sub_bind"/>
    <property type="match status" value="1"/>
</dbReference>
<keyword evidence="8" id="KW-0496">Mitochondrion</keyword>
<dbReference type="PANTHER" id="PTHR46103:SF1">
    <property type="entry name" value="RRNA METHYLTRANSFERASE 1, MITOCHONDRIAL"/>
    <property type="match status" value="1"/>
</dbReference>
<dbReference type="InterPro" id="IPR029026">
    <property type="entry name" value="tRNA_m1G_MTases_N"/>
</dbReference>
<dbReference type="InterPro" id="IPR029028">
    <property type="entry name" value="Alpha/beta_knot_MTases"/>
</dbReference>
<dbReference type="GO" id="GO:0016435">
    <property type="term" value="F:rRNA (guanine) methyltransferase activity"/>
    <property type="evidence" value="ECO:0007669"/>
    <property type="project" value="TreeGrafter"/>
</dbReference>
<dbReference type="InterPro" id="IPR013123">
    <property type="entry name" value="SpoU_subst-bd"/>
</dbReference>
<evidence type="ECO:0000256" key="9">
    <source>
        <dbReference type="ARBA" id="ARBA00034881"/>
    </source>
</evidence>